<organism evidence="15 16">
    <name type="scientific">Treponema bryantii</name>
    <dbReference type="NCBI Taxonomy" id="163"/>
    <lineage>
        <taxon>Bacteria</taxon>
        <taxon>Pseudomonadati</taxon>
        <taxon>Spirochaetota</taxon>
        <taxon>Spirochaetia</taxon>
        <taxon>Spirochaetales</taxon>
        <taxon>Treponemataceae</taxon>
        <taxon>Treponema</taxon>
    </lineage>
</organism>
<protein>
    <recommendedName>
        <fullName evidence="4 11">3-oxoacyl-[acyl-carrier-protein] synthase 2</fullName>
        <ecNumber evidence="3 11">2.3.1.179</ecNumber>
    </recommendedName>
</protein>
<comment type="catalytic activity">
    <reaction evidence="11">
        <text>(9Z)-hexadecenoyl-[ACP] + malonyl-[ACP] + H(+) = 3-oxo-(11Z)-octadecenoyl-[ACP] + holo-[ACP] + CO2</text>
        <dbReference type="Rhea" id="RHEA:55040"/>
        <dbReference type="Rhea" id="RHEA-COMP:9623"/>
        <dbReference type="Rhea" id="RHEA-COMP:9685"/>
        <dbReference type="Rhea" id="RHEA-COMP:10800"/>
        <dbReference type="Rhea" id="RHEA-COMP:14074"/>
        <dbReference type="ChEBI" id="CHEBI:15378"/>
        <dbReference type="ChEBI" id="CHEBI:16526"/>
        <dbReference type="ChEBI" id="CHEBI:64479"/>
        <dbReference type="ChEBI" id="CHEBI:78449"/>
        <dbReference type="ChEBI" id="CHEBI:83989"/>
        <dbReference type="ChEBI" id="CHEBI:138538"/>
        <dbReference type="EC" id="2.3.1.179"/>
    </reaction>
</comment>
<dbReference type="AlphaFoldDB" id="A0A1H9E608"/>
<dbReference type="GO" id="GO:0006633">
    <property type="term" value="P:fatty acid biosynthetic process"/>
    <property type="evidence" value="ECO:0007669"/>
    <property type="project" value="UniProtKB-UniRule"/>
</dbReference>
<dbReference type="PIRSF" id="PIRSF000447">
    <property type="entry name" value="KAS_II"/>
    <property type="match status" value="1"/>
</dbReference>
<dbReference type="PROSITE" id="PS52004">
    <property type="entry name" value="KS3_2"/>
    <property type="match status" value="1"/>
</dbReference>
<keyword evidence="6 11" id="KW-0808">Transferase</keyword>
<keyword evidence="5 11" id="KW-0444">Lipid biosynthesis</keyword>
<dbReference type="eggNOG" id="COG0304">
    <property type="taxonomic scope" value="Bacteria"/>
</dbReference>
<dbReference type="UniPathway" id="UPA00094"/>
<dbReference type="NCBIfam" id="TIGR03150">
    <property type="entry name" value="fabF"/>
    <property type="match status" value="1"/>
</dbReference>
<dbReference type="InterPro" id="IPR020841">
    <property type="entry name" value="PKS_Beta-ketoAc_synthase_dom"/>
</dbReference>
<dbReference type="OrthoDB" id="9808669at2"/>
<dbReference type="InterPro" id="IPR014031">
    <property type="entry name" value="Ketoacyl_synth_C"/>
</dbReference>
<evidence type="ECO:0000256" key="3">
    <source>
        <dbReference type="ARBA" id="ARBA00012356"/>
    </source>
</evidence>
<comment type="similarity">
    <text evidence="2 11 13">Belongs to the thiolase-like superfamily. Beta-ketoacyl-ACP synthases family.</text>
</comment>
<evidence type="ECO:0000256" key="8">
    <source>
        <dbReference type="ARBA" id="ARBA00023098"/>
    </source>
</evidence>
<evidence type="ECO:0000256" key="9">
    <source>
        <dbReference type="ARBA" id="ARBA00023160"/>
    </source>
</evidence>
<dbReference type="SUPFAM" id="SSF53901">
    <property type="entry name" value="Thiolase-like"/>
    <property type="match status" value="1"/>
</dbReference>
<proteinExistence type="inferred from homology"/>
<comment type="catalytic activity">
    <reaction evidence="11">
        <text>a fatty acyl-[ACP] + malonyl-[ACP] + H(+) = a 3-oxoacyl-[ACP] + holo-[ACP] + CO2</text>
        <dbReference type="Rhea" id="RHEA:22836"/>
        <dbReference type="Rhea" id="RHEA-COMP:9623"/>
        <dbReference type="Rhea" id="RHEA-COMP:9685"/>
        <dbReference type="Rhea" id="RHEA-COMP:9916"/>
        <dbReference type="Rhea" id="RHEA-COMP:14125"/>
        <dbReference type="ChEBI" id="CHEBI:15378"/>
        <dbReference type="ChEBI" id="CHEBI:16526"/>
        <dbReference type="ChEBI" id="CHEBI:64479"/>
        <dbReference type="ChEBI" id="CHEBI:78449"/>
        <dbReference type="ChEBI" id="CHEBI:78776"/>
        <dbReference type="ChEBI" id="CHEBI:138651"/>
    </reaction>
</comment>
<keyword evidence="10 11" id="KW-0012">Acyltransferase</keyword>
<dbReference type="EMBL" id="FOFU01000003">
    <property type="protein sequence ID" value="SEQ21170.1"/>
    <property type="molecule type" value="Genomic_DNA"/>
</dbReference>
<comment type="function">
    <text evidence="11">Involved in the type II fatty acid elongation cycle. Catalyzes the elongation of a wide range of acyl-ACP by the addition of two carbons from malonyl-ACP to an acyl acceptor. Can efficiently catalyze the conversion of palmitoleoyl-ACP (cis-hexadec-9-enoyl-ACP) to cis-vaccenoyl-ACP (cis-octadec-11-enoyl-ACP), an essential step in the thermal regulation of fatty acid composition.</text>
</comment>
<dbReference type="InterPro" id="IPR017568">
    <property type="entry name" value="3-oxoacyl-ACP_synth-2"/>
</dbReference>
<dbReference type="SMART" id="SM00825">
    <property type="entry name" value="PKS_KS"/>
    <property type="match status" value="1"/>
</dbReference>
<name>A0A1H9E608_9SPIR</name>
<dbReference type="GO" id="GO:0004315">
    <property type="term" value="F:3-oxoacyl-[acyl-carrier-protein] synthase activity"/>
    <property type="evidence" value="ECO:0007669"/>
    <property type="project" value="UniProtKB-UniRule"/>
</dbReference>
<evidence type="ECO:0000256" key="10">
    <source>
        <dbReference type="ARBA" id="ARBA00023315"/>
    </source>
</evidence>
<evidence type="ECO:0000313" key="15">
    <source>
        <dbReference type="EMBL" id="SEQ21170.1"/>
    </source>
</evidence>
<keyword evidence="7" id="KW-0276">Fatty acid metabolism</keyword>
<dbReference type="InterPro" id="IPR000794">
    <property type="entry name" value="Beta-ketoacyl_synthase"/>
</dbReference>
<sequence>MAQRRVVVTGLGCVSSVGNDVKTAWENVKNGKSGITKITLFDASKHQVQIAGEVKDFDINNYGVDRKLARKMSRMSKFLLGASIEAAADAGLTADNLKDEKAGIVTGVGIGLSDDLETAYKKYLDPASGVDRIPPLTAPFVLNNEASAGVAMHFQIYGPSWTLSTACASGTDALGLSLDMIRSGRLDVCFAGGVDANITGFNIGCYQALSALTRSFNDEPEKASRPFDKNRSGFVMAEGSAVLILEEYEHAKARGAKIYAEVAGYGASSDAYHITAPREDGSGGALAMKRAFEDAGMKPSDIQYYNAHGTSTSANDTAETLMIKSVFGDDAKKLHISSTKSEIGHMVGSAGSIEAIMCIKAMEDNFVPPTINLDEPDLEHGCDLDYTPNKGVSCEINATASCSLGFGGHNGCIILKKI</sequence>
<evidence type="ECO:0000256" key="1">
    <source>
        <dbReference type="ARBA" id="ARBA00005194"/>
    </source>
</evidence>
<evidence type="ECO:0000256" key="11">
    <source>
        <dbReference type="PIRNR" id="PIRNR000447"/>
    </source>
</evidence>
<dbReference type="Pfam" id="PF00109">
    <property type="entry name" value="ketoacyl-synt"/>
    <property type="match status" value="1"/>
</dbReference>
<keyword evidence="16" id="KW-1185">Reference proteome</keyword>
<keyword evidence="9 11" id="KW-0275">Fatty acid biosynthesis</keyword>
<dbReference type="Proteomes" id="UP000182360">
    <property type="component" value="Unassembled WGS sequence"/>
</dbReference>
<dbReference type="GO" id="GO:0005829">
    <property type="term" value="C:cytosol"/>
    <property type="evidence" value="ECO:0007669"/>
    <property type="project" value="TreeGrafter"/>
</dbReference>
<dbReference type="STRING" id="163.SAMN04487775_10531"/>
<evidence type="ECO:0000313" key="16">
    <source>
        <dbReference type="Proteomes" id="UP000182360"/>
    </source>
</evidence>
<dbReference type="PANTHER" id="PTHR11712">
    <property type="entry name" value="POLYKETIDE SYNTHASE-RELATED"/>
    <property type="match status" value="1"/>
</dbReference>
<dbReference type="InterPro" id="IPR016039">
    <property type="entry name" value="Thiolase-like"/>
</dbReference>
<evidence type="ECO:0000256" key="5">
    <source>
        <dbReference type="ARBA" id="ARBA00022516"/>
    </source>
</evidence>
<dbReference type="EC" id="2.3.1.179" evidence="3 11"/>
<dbReference type="PANTHER" id="PTHR11712:SF336">
    <property type="entry name" value="3-OXOACYL-[ACYL-CARRIER-PROTEIN] SYNTHASE, MITOCHONDRIAL"/>
    <property type="match status" value="1"/>
</dbReference>
<evidence type="ECO:0000256" key="13">
    <source>
        <dbReference type="RuleBase" id="RU003694"/>
    </source>
</evidence>
<evidence type="ECO:0000256" key="7">
    <source>
        <dbReference type="ARBA" id="ARBA00022832"/>
    </source>
</evidence>
<dbReference type="RefSeq" id="WP_074642050.1">
    <property type="nucleotide sequence ID" value="NZ_FOFU01000003.1"/>
</dbReference>
<evidence type="ECO:0000256" key="6">
    <source>
        <dbReference type="ARBA" id="ARBA00022679"/>
    </source>
</evidence>
<dbReference type="Pfam" id="PF02801">
    <property type="entry name" value="Ketoacyl-synt_C"/>
    <property type="match status" value="1"/>
</dbReference>
<evidence type="ECO:0000256" key="2">
    <source>
        <dbReference type="ARBA" id="ARBA00008467"/>
    </source>
</evidence>
<gene>
    <name evidence="15" type="ORF">SAMN04487977_10336</name>
</gene>
<accession>A0A1H9E608</accession>
<comment type="pathway">
    <text evidence="1 11">Lipid metabolism; fatty acid biosynthesis.</text>
</comment>
<dbReference type="FunFam" id="3.40.47.10:FF:000018">
    <property type="entry name" value="3-oxoacyl-[acyl-carrier-protein] synthase 2"/>
    <property type="match status" value="1"/>
</dbReference>
<dbReference type="InterPro" id="IPR018201">
    <property type="entry name" value="Ketoacyl_synth_AS"/>
</dbReference>
<reference evidence="15 16" key="1">
    <citation type="submission" date="2016-10" db="EMBL/GenBank/DDBJ databases">
        <authorList>
            <person name="de Groot N.N."/>
        </authorList>
    </citation>
    <scope>NUCLEOTIDE SEQUENCE [LARGE SCALE GENOMIC DNA]</scope>
    <source>
        <strain evidence="15 16">B25</strain>
    </source>
</reference>
<dbReference type="NCBIfam" id="NF005589">
    <property type="entry name" value="PRK07314.1"/>
    <property type="match status" value="1"/>
</dbReference>
<feature type="domain" description="Ketosynthase family 3 (KS3)" evidence="14">
    <location>
        <begin position="3"/>
        <end position="417"/>
    </location>
</feature>
<dbReference type="PROSITE" id="PS00606">
    <property type="entry name" value="KS3_1"/>
    <property type="match status" value="1"/>
</dbReference>
<evidence type="ECO:0000256" key="12">
    <source>
        <dbReference type="PIRSR" id="PIRSR000447-1"/>
    </source>
</evidence>
<dbReference type="Gene3D" id="3.40.47.10">
    <property type="match status" value="1"/>
</dbReference>
<feature type="active site" description="For beta-ketoacyl synthase activity" evidence="12">
    <location>
        <position position="167"/>
    </location>
</feature>
<dbReference type="InterPro" id="IPR014030">
    <property type="entry name" value="Ketoacyl_synth_N"/>
</dbReference>
<evidence type="ECO:0000256" key="4">
    <source>
        <dbReference type="ARBA" id="ARBA00014657"/>
    </source>
</evidence>
<dbReference type="CDD" id="cd00834">
    <property type="entry name" value="KAS_I_II"/>
    <property type="match status" value="1"/>
</dbReference>
<keyword evidence="8" id="KW-0443">Lipid metabolism</keyword>
<evidence type="ECO:0000259" key="14">
    <source>
        <dbReference type="PROSITE" id="PS52004"/>
    </source>
</evidence>